<dbReference type="PATRIC" id="fig|135826.4.peg.3443"/>
<dbReference type="Proteomes" id="UP000031950">
    <property type="component" value="Unassembled WGS sequence"/>
</dbReference>
<sequence length="274" mass="32472">MKKWIIAFAVIVFGYVLLRGLMAVFFYGPLYRVDAFQIFYGNPDAEKLEELTRQDAAIIEPVAFTEDQVAHLKSKGVLTFGYVSLMQLENWNEELKQDLLPDDYWLQDGRQLYIEEWDTYIMNISNPHYRELLMRKISDEVAGKQMDGIFFDTVDDLDYYFREDQSAESELRAGYAQLLTDIESAYPNLLIIQNRGFESYKAVSRKRIDGMLWEGFDKQDIDESEWARNWRDYFKKEQYLGRVRIFTVVTDEASLKQSRRDRFPAFMRIGDTYQ</sequence>
<dbReference type="InterPro" id="IPR017853">
    <property type="entry name" value="GH"/>
</dbReference>
<dbReference type="AlphaFoldDB" id="A0A0C2V196"/>
<dbReference type="InterPro" id="IPR004352">
    <property type="entry name" value="GH114_TIM-barrel"/>
</dbReference>
<reference evidence="3 4" key="1">
    <citation type="submission" date="2015-01" db="EMBL/GenBank/DDBJ databases">
        <title>Genome sequence of Jeotgalibacillus alimentarius.</title>
        <authorList>
            <person name="Goh K.M."/>
            <person name="Chan K.-G."/>
            <person name="Yaakop A.S."/>
            <person name="Ee R."/>
            <person name="Gan H.M."/>
            <person name="Chan C.S."/>
        </authorList>
    </citation>
    <scope>NUCLEOTIDE SEQUENCE [LARGE SCALE GENOMIC DNA]</scope>
    <source>
        <strain evidence="3 4">YKJ-13</strain>
    </source>
</reference>
<keyword evidence="1" id="KW-1133">Transmembrane helix</keyword>
<name>A0A0C2V196_9BACL</name>
<accession>A0A0C2V196</accession>
<feature type="domain" description="Glycoside-hydrolase family GH114 TIM-barrel" evidence="2">
    <location>
        <begin position="56"/>
        <end position="218"/>
    </location>
</feature>
<dbReference type="InterPro" id="IPR013785">
    <property type="entry name" value="Aldolase_TIM"/>
</dbReference>
<evidence type="ECO:0000256" key="1">
    <source>
        <dbReference type="SAM" id="Phobius"/>
    </source>
</evidence>
<keyword evidence="1" id="KW-0472">Membrane</keyword>
<dbReference type="Pfam" id="PF03537">
    <property type="entry name" value="Glyco_hydro_114"/>
    <property type="match status" value="1"/>
</dbReference>
<dbReference type="OrthoDB" id="2380315at2"/>
<evidence type="ECO:0000313" key="4">
    <source>
        <dbReference type="Proteomes" id="UP000031950"/>
    </source>
</evidence>
<dbReference type="STRING" id="135826.KP77_34670"/>
<evidence type="ECO:0000259" key="2">
    <source>
        <dbReference type="Pfam" id="PF03537"/>
    </source>
</evidence>
<dbReference type="PANTHER" id="PTHR35882">
    <property type="entry name" value="PELA"/>
    <property type="match status" value="1"/>
</dbReference>
<gene>
    <name evidence="3" type="ORF">KP77_34670</name>
</gene>
<organism evidence="3 4">
    <name type="scientific">Jeotgalibacillus alimentarius</name>
    <dbReference type="NCBI Taxonomy" id="135826"/>
    <lineage>
        <taxon>Bacteria</taxon>
        <taxon>Bacillati</taxon>
        <taxon>Bacillota</taxon>
        <taxon>Bacilli</taxon>
        <taxon>Bacillales</taxon>
        <taxon>Caryophanaceae</taxon>
        <taxon>Jeotgalibacillus</taxon>
    </lineage>
</organism>
<comment type="caution">
    <text evidence="3">The sequence shown here is derived from an EMBL/GenBank/DDBJ whole genome shotgun (WGS) entry which is preliminary data.</text>
</comment>
<dbReference type="RefSeq" id="WP_052474390.1">
    <property type="nucleotide sequence ID" value="NZ_JXRQ01000030.1"/>
</dbReference>
<protein>
    <recommendedName>
        <fullName evidence="2">Glycoside-hydrolase family GH114 TIM-barrel domain-containing protein</fullName>
    </recommendedName>
</protein>
<keyword evidence="4" id="KW-1185">Reference proteome</keyword>
<dbReference type="SUPFAM" id="SSF51445">
    <property type="entry name" value="(Trans)glycosidases"/>
    <property type="match status" value="1"/>
</dbReference>
<evidence type="ECO:0000313" key="3">
    <source>
        <dbReference type="EMBL" id="KIL42837.1"/>
    </source>
</evidence>
<keyword evidence="1" id="KW-0812">Transmembrane</keyword>
<dbReference type="Gene3D" id="3.20.20.70">
    <property type="entry name" value="Aldolase class I"/>
    <property type="match status" value="1"/>
</dbReference>
<feature type="transmembrane region" description="Helical" evidence="1">
    <location>
        <begin position="6"/>
        <end position="27"/>
    </location>
</feature>
<proteinExistence type="predicted"/>
<dbReference type="EMBL" id="JXRQ01000030">
    <property type="protein sequence ID" value="KIL42837.1"/>
    <property type="molecule type" value="Genomic_DNA"/>
</dbReference>
<dbReference type="PANTHER" id="PTHR35882:SF2">
    <property type="entry name" value="PELA"/>
    <property type="match status" value="1"/>
</dbReference>